<keyword evidence="8" id="KW-0560">Oxidoreductase</keyword>
<keyword evidence="7 14" id="KW-0808">Transferase</keyword>
<dbReference type="Proteomes" id="UP000236990">
    <property type="component" value="Unassembled WGS sequence"/>
</dbReference>
<dbReference type="AlphaFoldDB" id="A0A2S3U3B8"/>
<comment type="catalytic activity">
    <reaction evidence="11">
        <text>prephenate + NAD(+) = 3-(4-hydroxyphenyl)pyruvate + CO2 + NADH</text>
        <dbReference type="Rhea" id="RHEA:13869"/>
        <dbReference type="ChEBI" id="CHEBI:16526"/>
        <dbReference type="ChEBI" id="CHEBI:29934"/>
        <dbReference type="ChEBI" id="CHEBI:36242"/>
        <dbReference type="ChEBI" id="CHEBI:57540"/>
        <dbReference type="ChEBI" id="CHEBI:57945"/>
        <dbReference type="EC" id="1.3.1.12"/>
    </reaction>
</comment>
<evidence type="ECO:0000256" key="2">
    <source>
        <dbReference type="ARBA" id="ARBA00007964"/>
    </source>
</evidence>
<keyword evidence="5" id="KW-0827">Tyrosine biosynthesis</keyword>
<dbReference type="PROSITE" id="PS51671">
    <property type="entry name" value="ACT"/>
    <property type="match status" value="1"/>
</dbReference>
<evidence type="ECO:0000313" key="14">
    <source>
        <dbReference type="EMBL" id="POD82544.1"/>
    </source>
</evidence>
<evidence type="ECO:0000256" key="4">
    <source>
        <dbReference type="ARBA" id="ARBA00016891"/>
    </source>
</evidence>
<keyword evidence="6" id="KW-0028">Amino-acid biosynthesis</keyword>
<dbReference type="InterPro" id="IPR036291">
    <property type="entry name" value="NAD(P)-bd_dom_sf"/>
</dbReference>
<dbReference type="PANTHER" id="PTHR21363">
    <property type="entry name" value="PREPHENATE DEHYDROGENASE"/>
    <property type="match status" value="1"/>
</dbReference>
<evidence type="ECO:0000256" key="9">
    <source>
        <dbReference type="ARBA" id="ARBA00023027"/>
    </source>
</evidence>
<dbReference type="Pfam" id="PF02153">
    <property type="entry name" value="PDH_N"/>
    <property type="match status" value="1"/>
</dbReference>
<evidence type="ECO:0000256" key="7">
    <source>
        <dbReference type="ARBA" id="ARBA00022679"/>
    </source>
</evidence>
<dbReference type="InterPro" id="IPR001986">
    <property type="entry name" value="Enolpyruvate_Tfrase_dom"/>
</dbReference>
<dbReference type="GO" id="GO:0004665">
    <property type="term" value="F:prephenate dehydrogenase (NADP+) activity"/>
    <property type="evidence" value="ECO:0007669"/>
    <property type="project" value="InterPro"/>
</dbReference>
<evidence type="ECO:0000256" key="3">
    <source>
        <dbReference type="ARBA" id="ARBA00012068"/>
    </source>
</evidence>
<evidence type="ECO:0000256" key="8">
    <source>
        <dbReference type="ARBA" id="ARBA00023002"/>
    </source>
</evidence>
<dbReference type="GO" id="GO:0070403">
    <property type="term" value="F:NAD+ binding"/>
    <property type="evidence" value="ECO:0007669"/>
    <property type="project" value="InterPro"/>
</dbReference>
<dbReference type="InterPro" id="IPR002912">
    <property type="entry name" value="ACT_dom"/>
</dbReference>
<dbReference type="GO" id="GO:0016765">
    <property type="term" value="F:transferase activity, transferring alkyl or aryl (other than methyl) groups"/>
    <property type="evidence" value="ECO:0007669"/>
    <property type="project" value="InterPro"/>
</dbReference>
<dbReference type="InterPro" id="IPR036968">
    <property type="entry name" value="Enolpyruvate_Tfrase_sf"/>
</dbReference>
<evidence type="ECO:0000313" key="15">
    <source>
        <dbReference type="Proteomes" id="UP000236990"/>
    </source>
</evidence>
<keyword evidence="9" id="KW-0520">NAD</keyword>
<evidence type="ECO:0000256" key="11">
    <source>
        <dbReference type="ARBA" id="ARBA00049260"/>
    </source>
</evidence>
<protein>
    <recommendedName>
        <fullName evidence="4">Prephenate dehydrogenase</fullName>
        <ecNumber evidence="3">1.3.1.12</ecNumber>
    </recommendedName>
</protein>
<evidence type="ECO:0000259" key="13">
    <source>
        <dbReference type="PROSITE" id="PS51671"/>
    </source>
</evidence>
<dbReference type="FunFam" id="1.10.3660.10:FF:000003">
    <property type="entry name" value="Prephenate dehydrogenase"/>
    <property type="match status" value="1"/>
</dbReference>
<dbReference type="InterPro" id="IPR045865">
    <property type="entry name" value="ACT-like_dom_sf"/>
</dbReference>
<evidence type="ECO:0000256" key="6">
    <source>
        <dbReference type="ARBA" id="ARBA00022605"/>
    </source>
</evidence>
<evidence type="ECO:0000256" key="1">
    <source>
        <dbReference type="ARBA" id="ARBA00005067"/>
    </source>
</evidence>
<dbReference type="Gene3D" id="3.40.50.720">
    <property type="entry name" value="NAD(P)-binding Rossmann-like Domain"/>
    <property type="match status" value="1"/>
</dbReference>
<keyword evidence="10" id="KW-0057">Aromatic amino acid biosynthesis</keyword>
<dbReference type="InterPro" id="IPR013792">
    <property type="entry name" value="RNA3'P_cycl/enolpyr_Trfase_a/b"/>
</dbReference>
<dbReference type="SUPFAM" id="SSF55205">
    <property type="entry name" value="EPT/RTPC-like"/>
    <property type="match status" value="1"/>
</dbReference>
<evidence type="ECO:0000256" key="5">
    <source>
        <dbReference type="ARBA" id="ARBA00022498"/>
    </source>
</evidence>
<dbReference type="EMBL" id="NKCZ01000118">
    <property type="protein sequence ID" value="POD82544.1"/>
    <property type="molecule type" value="Genomic_DNA"/>
</dbReference>
<dbReference type="EC" id="1.3.1.12" evidence="3"/>
<dbReference type="InterPro" id="IPR003099">
    <property type="entry name" value="Prephen_DH"/>
</dbReference>
<dbReference type="Pfam" id="PF00275">
    <property type="entry name" value="EPSP_synthase"/>
    <property type="match status" value="1"/>
</dbReference>
<reference evidence="14 15" key="1">
    <citation type="submission" date="2017-06" db="EMBL/GenBank/DDBJ databases">
        <title>Genome sequence of Lactobacillus plantarum subsp. plantarum strain SRCM101258.</title>
        <authorList>
            <person name="Cho S.H."/>
        </authorList>
    </citation>
    <scope>NUCLEOTIDE SEQUENCE [LARGE SCALE GENOMIC DNA]</scope>
    <source>
        <strain evidence="14 15">SRCM101258</strain>
    </source>
</reference>
<dbReference type="Pfam" id="PF01842">
    <property type="entry name" value="ACT"/>
    <property type="match status" value="1"/>
</dbReference>
<dbReference type="GO" id="GO:0008977">
    <property type="term" value="F:prephenate dehydrogenase (NAD+) activity"/>
    <property type="evidence" value="ECO:0007669"/>
    <property type="project" value="UniProtKB-EC"/>
</dbReference>
<comment type="pathway">
    <text evidence="1">Amino-acid biosynthesis; L-tyrosine biosynthesis; (4-hydroxyphenyl)pyruvate from prephenate (NAD(+) route): step 1/1.</text>
</comment>
<evidence type="ECO:0000256" key="10">
    <source>
        <dbReference type="ARBA" id="ARBA00023141"/>
    </source>
</evidence>
<organism evidence="14 15">
    <name type="scientific">Lactiplantibacillus plantarum subsp. plantarum</name>
    <dbReference type="NCBI Taxonomy" id="337330"/>
    <lineage>
        <taxon>Bacteria</taxon>
        <taxon>Bacillati</taxon>
        <taxon>Bacillota</taxon>
        <taxon>Bacilli</taxon>
        <taxon>Lactobacillales</taxon>
        <taxon>Lactobacillaceae</taxon>
        <taxon>Lactiplantibacillus</taxon>
    </lineage>
</organism>
<feature type="domain" description="ACT" evidence="13">
    <location>
        <begin position="379"/>
        <end position="449"/>
    </location>
</feature>
<dbReference type="InterPro" id="IPR046826">
    <property type="entry name" value="PDH_N"/>
</dbReference>
<gene>
    <name evidence="14" type="ORF">S101258_02491</name>
</gene>
<dbReference type="SUPFAM" id="SSF55021">
    <property type="entry name" value="ACT-like"/>
    <property type="match status" value="1"/>
</dbReference>
<evidence type="ECO:0000259" key="12">
    <source>
        <dbReference type="PROSITE" id="PS51176"/>
    </source>
</evidence>
<dbReference type="UniPathway" id="UPA00122">
    <property type="reaction ID" value="UER00961"/>
</dbReference>
<comment type="caution">
    <text evidence="14">The sequence shown here is derived from an EMBL/GenBank/DDBJ whole genome shotgun (WGS) entry which is preliminary data.</text>
</comment>
<dbReference type="InterPro" id="IPR008927">
    <property type="entry name" value="6-PGluconate_DH-like_C_sf"/>
</dbReference>
<dbReference type="InterPro" id="IPR050812">
    <property type="entry name" value="Preph/Arog_dehydrog"/>
</dbReference>
<sequence>MTELRKLGVQITSQPDGFVIDGRKSWRQPTEPLASHGDHRIGMMMAIAALRLAAPAELESAEAVNISYPTFFEDLARLSQGGVKMTTVLIKGLGLIGSSLALSIKQAHPTVHIIGIDRDDVSLSYARQQGMIDASGTDLAAVASDADVIILAGPVDVIVADLHRLAMMPLKAGVLVTDVGSTKQVVMHAALAIQQHGVTFIGGHPMAGSHKSGVTAGRANLFENAFYLLVPGRTNQAAVQRLQALLQATHVKWLTVTAIQHDRIVGQLSHLPHIVAAALVDQTQVALADSALGLRLAAGGFKSITRIASSDPTMWAAILMTNAELITNQLQDYIDQLLRIKTAIRVHDQATLYEFFATAKVTRDHLGPEQLGGLPNFYDLFLNVPDRVGALADVTQRLAQAQLSLVNIHILEIREEIDGVLQLTFSDLKTRTQASSLLADAGYQIVRRN</sequence>
<dbReference type="SUPFAM" id="SSF48179">
    <property type="entry name" value="6-phosphogluconate dehydrogenase C-terminal domain-like"/>
    <property type="match status" value="1"/>
</dbReference>
<dbReference type="InterPro" id="IPR046825">
    <property type="entry name" value="PDH_C"/>
</dbReference>
<proteinExistence type="inferred from homology"/>
<dbReference type="CDD" id="cd04909">
    <property type="entry name" value="ACT_PDH-BS"/>
    <property type="match status" value="1"/>
</dbReference>
<dbReference type="Pfam" id="PF20463">
    <property type="entry name" value="PDH_C"/>
    <property type="match status" value="1"/>
</dbReference>
<dbReference type="FunFam" id="3.40.50.720:FF:000208">
    <property type="entry name" value="Prephenate dehydrogenase"/>
    <property type="match status" value="1"/>
</dbReference>
<dbReference type="PROSITE" id="PS51176">
    <property type="entry name" value="PDH_ADH"/>
    <property type="match status" value="1"/>
</dbReference>
<feature type="domain" description="Prephenate/arogenate dehydrogenase" evidence="12">
    <location>
        <begin position="85"/>
        <end position="374"/>
    </location>
</feature>
<dbReference type="PANTHER" id="PTHR21363:SF0">
    <property type="entry name" value="PREPHENATE DEHYDROGENASE [NADP(+)]"/>
    <property type="match status" value="1"/>
</dbReference>
<name>A0A2S3U3B8_LACPN</name>
<dbReference type="Gene3D" id="3.65.10.10">
    <property type="entry name" value="Enolpyruvate transferase domain"/>
    <property type="match status" value="1"/>
</dbReference>
<dbReference type="NCBIfam" id="NF005107">
    <property type="entry name" value="PRK06545.1-5"/>
    <property type="match status" value="1"/>
</dbReference>
<comment type="similarity">
    <text evidence="2">Belongs to the prephenate/arogenate dehydrogenase family.</text>
</comment>
<accession>A0A2S3U3B8</accession>
<dbReference type="Gene3D" id="1.10.3660.10">
    <property type="entry name" value="6-phosphogluconate dehydrogenase C-terminal like domain"/>
    <property type="match status" value="1"/>
</dbReference>
<dbReference type="GO" id="GO:0006571">
    <property type="term" value="P:tyrosine biosynthetic process"/>
    <property type="evidence" value="ECO:0007669"/>
    <property type="project" value="UniProtKB-UniPathway"/>
</dbReference>
<dbReference type="SUPFAM" id="SSF51735">
    <property type="entry name" value="NAD(P)-binding Rossmann-fold domains"/>
    <property type="match status" value="1"/>
</dbReference>